<evidence type="ECO:0000313" key="2">
    <source>
        <dbReference type="Proteomes" id="UP001251528"/>
    </source>
</evidence>
<comment type="caution">
    <text evidence="1">The sequence shown here is derived from an EMBL/GenBank/DDBJ whole genome shotgun (WGS) entry which is preliminary data.</text>
</comment>
<accession>A0AAJ0FXV4</accession>
<keyword evidence="2" id="KW-1185">Reference proteome</keyword>
<organism evidence="1 2">
    <name type="scientific">Conoideocrella luteorostrata</name>
    <dbReference type="NCBI Taxonomy" id="1105319"/>
    <lineage>
        <taxon>Eukaryota</taxon>
        <taxon>Fungi</taxon>
        <taxon>Dikarya</taxon>
        <taxon>Ascomycota</taxon>
        <taxon>Pezizomycotina</taxon>
        <taxon>Sordariomycetes</taxon>
        <taxon>Hypocreomycetidae</taxon>
        <taxon>Hypocreales</taxon>
        <taxon>Clavicipitaceae</taxon>
        <taxon>Conoideocrella</taxon>
    </lineage>
</organism>
<reference evidence="1" key="1">
    <citation type="submission" date="2023-06" db="EMBL/GenBank/DDBJ databases">
        <title>Conoideocrella luteorostrata (Hypocreales: Clavicipitaceae), a potential biocontrol fungus for elongate hemlock scale in United States Christmas tree production areas.</title>
        <authorList>
            <person name="Barrett H."/>
            <person name="Lovett B."/>
            <person name="Macias A.M."/>
            <person name="Stajich J.E."/>
            <person name="Kasson M.T."/>
        </authorList>
    </citation>
    <scope>NUCLEOTIDE SEQUENCE</scope>
    <source>
        <strain evidence="1">ARSEF 14590</strain>
    </source>
</reference>
<protein>
    <submittedName>
        <fullName evidence="1">Uncharacterized protein</fullName>
    </submittedName>
</protein>
<dbReference type="Proteomes" id="UP001251528">
    <property type="component" value="Unassembled WGS sequence"/>
</dbReference>
<name>A0AAJ0FXV4_9HYPO</name>
<dbReference type="AlphaFoldDB" id="A0AAJ0FXV4"/>
<dbReference type="EMBL" id="JASWJB010000134">
    <property type="protein sequence ID" value="KAK2595363.1"/>
    <property type="molecule type" value="Genomic_DNA"/>
</dbReference>
<evidence type="ECO:0000313" key="1">
    <source>
        <dbReference type="EMBL" id="KAK2595363.1"/>
    </source>
</evidence>
<gene>
    <name evidence="1" type="ORF">QQS21_006899</name>
</gene>
<proteinExistence type="predicted"/>
<sequence length="254" mass="28154">MTLGQSRQGLAGYKLPGYTKAGGHRRTVLPTESFPVEPRTNAPILTAEAVLTMVLDSMFDHSQDATLLDLFSIDLTKLRYLPPSEDHAEFSTQFMRLNSEKKTLFRFINQRSDSGVSNVNGVSKRDQPTDTRTALCRTGMKRVVVEGSRNFTWKNPVDPPENTTALGNPVEQIVASTPENLPVPDKPWSLRDSRLESIDRLSFSTHAVQPLAARRVHGVLEVDEVLALPTRLQISATILTDDKNNLAVSFNGRA</sequence>